<organism evidence="2 3">
    <name type="scientific">Trifolium medium</name>
    <dbReference type="NCBI Taxonomy" id="97028"/>
    <lineage>
        <taxon>Eukaryota</taxon>
        <taxon>Viridiplantae</taxon>
        <taxon>Streptophyta</taxon>
        <taxon>Embryophyta</taxon>
        <taxon>Tracheophyta</taxon>
        <taxon>Spermatophyta</taxon>
        <taxon>Magnoliopsida</taxon>
        <taxon>eudicotyledons</taxon>
        <taxon>Gunneridae</taxon>
        <taxon>Pentapetalae</taxon>
        <taxon>rosids</taxon>
        <taxon>fabids</taxon>
        <taxon>Fabales</taxon>
        <taxon>Fabaceae</taxon>
        <taxon>Papilionoideae</taxon>
        <taxon>50 kb inversion clade</taxon>
        <taxon>NPAAA clade</taxon>
        <taxon>Hologalegina</taxon>
        <taxon>IRL clade</taxon>
        <taxon>Trifolieae</taxon>
        <taxon>Trifolium</taxon>
    </lineage>
</organism>
<dbReference type="Proteomes" id="UP000265520">
    <property type="component" value="Unassembled WGS sequence"/>
</dbReference>
<evidence type="ECO:0000256" key="1">
    <source>
        <dbReference type="SAM" id="MobiDB-lite"/>
    </source>
</evidence>
<reference evidence="2 3" key="1">
    <citation type="journal article" date="2018" name="Front. Plant Sci.">
        <title>Red Clover (Trifolium pratense) and Zigzag Clover (T. medium) - A Picture of Genomic Similarities and Differences.</title>
        <authorList>
            <person name="Dluhosova J."/>
            <person name="Istvanek J."/>
            <person name="Nedelnik J."/>
            <person name="Repkova J."/>
        </authorList>
    </citation>
    <scope>NUCLEOTIDE SEQUENCE [LARGE SCALE GENOMIC DNA]</scope>
    <source>
        <strain evidence="3">cv. 10/8</strain>
        <tissue evidence="2">Leaf</tissue>
    </source>
</reference>
<feature type="non-terminal residue" evidence="2">
    <location>
        <position position="23"/>
    </location>
</feature>
<comment type="caution">
    <text evidence="2">The sequence shown here is derived from an EMBL/GenBank/DDBJ whole genome shotgun (WGS) entry which is preliminary data.</text>
</comment>
<evidence type="ECO:0000313" key="2">
    <source>
        <dbReference type="EMBL" id="MCI73111.1"/>
    </source>
</evidence>
<dbReference type="EMBL" id="LXQA010831586">
    <property type="protein sequence ID" value="MCI73111.1"/>
    <property type="molecule type" value="Genomic_DNA"/>
</dbReference>
<feature type="region of interest" description="Disordered" evidence="1">
    <location>
        <begin position="1"/>
        <end position="23"/>
    </location>
</feature>
<sequence length="23" mass="2399">MGLHGGSKTARWKQDSKIQGGVG</sequence>
<accession>A0A392UHS6</accession>
<name>A0A392UHS6_9FABA</name>
<proteinExistence type="predicted"/>
<evidence type="ECO:0000313" key="3">
    <source>
        <dbReference type="Proteomes" id="UP000265520"/>
    </source>
</evidence>
<keyword evidence="3" id="KW-1185">Reference proteome</keyword>
<protein>
    <submittedName>
        <fullName evidence="2">Uncharacterized protein</fullName>
    </submittedName>
</protein>
<dbReference type="AlphaFoldDB" id="A0A392UHS6"/>